<dbReference type="Pfam" id="PF00202">
    <property type="entry name" value="Aminotran_3"/>
    <property type="match status" value="1"/>
</dbReference>
<evidence type="ECO:0000256" key="6">
    <source>
        <dbReference type="RuleBase" id="RU003560"/>
    </source>
</evidence>
<keyword evidence="8" id="KW-1185">Reference proteome</keyword>
<dbReference type="CDD" id="cd00610">
    <property type="entry name" value="OAT_like"/>
    <property type="match status" value="1"/>
</dbReference>
<dbReference type="SUPFAM" id="SSF53383">
    <property type="entry name" value="PLP-dependent transferases"/>
    <property type="match status" value="1"/>
</dbReference>
<dbReference type="HOGENOM" id="CLU_016922_4_1_5"/>
<dbReference type="InterPro" id="IPR015424">
    <property type="entry name" value="PyrdxlP-dep_Trfase"/>
</dbReference>
<evidence type="ECO:0000313" key="7">
    <source>
        <dbReference type="EMBL" id="ABS62916.1"/>
    </source>
</evidence>
<organism evidence="7 8">
    <name type="scientific">Parvibaculum lavamentivorans (strain DS-1 / DSM 13023 / NCIMB 13966)</name>
    <dbReference type="NCBI Taxonomy" id="402881"/>
    <lineage>
        <taxon>Bacteria</taxon>
        <taxon>Pseudomonadati</taxon>
        <taxon>Pseudomonadota</taxon>
        <taxon>Alphaproteobacteria</taxon>
        <taxon>Hyphomicrobiales</taxon>
        <taxon>Parvibaculaceae</taxon>
        <taxon>Parvibaculum</taxon>
    </lineage>
</organism>
<comment type="cofactor">
    <cofactor evidence="1">
        <name>pyridoxal 5'-phosphate</name>
        <dbReference type="ChEBI" id="CHEBI:597326"/>
    </cofactor>
</comment>
<dbReference type="RefSeq" id="WP_012110190.1">
    <property type="nucleotide sequence ID" value="NC_009719.1"/>
</dbReference>
<dbReference type="eggNOG" id="COG0161">
    <property type="taxonomic scope" value="Bacteria"/>
</dbReference>
<keyword evidence="3 7" id="KW-0032">Aminotransferase</keyword>
<dbReference type="Proteomes" id="UP000006377">
    <property type="component" value="Chromosome"/>
</dbReference>
<evidence type="ECO:0000256" key="1">
    <source>
        <dbReference type="ARBA" id="ARBA00001933"/>
    </source>
</evidence>
<evidence type="ECO:0000256" key="5">
    <source>
        <dbReference type="ARBA" id="ARBA00022898"/>
    </source>
</evidence>
<accession>A7HSN3</accession>
<dbReference type="PIRSF" id="PIRSF000521">
    <property type="entry name" value="Transaminase_4ab_Lys_Orn"/>
    <property type="match status" value="1"/>
</dbReference>
<dbReference type="InterPro" id="IPR015422">
    <property type="entry name" value="PyrdxlP-dep_Trfase_small"/>
</dbReference>
<dbReference type="InterPro" id="IPR049704">
    <property type="entry name" value="Aminotrans_3_PPA_site"/>
</dbReference>
<dbReference type="GO" id="GO:0030170">
    <property type="term" value="F:pyridoxal phosphate binding"/>
    <property type="evidence" value="ECO:0007669"/>
    <property type="project" value="InterPro"/>
</dbReference>
<dbReference type="EMBL" id="CP000774">
    <property type="protein sequence ID" value="ABS62916.1"/>
    <property type="molecule type" value="Genomic_DNA"/>
</dbReference>
<dbReference type="NCBIfam" id="NF004767">
    <property type="entry name" value="PRK06105.1"/>
    <property type="match status" value="1"/>
</dbReference>
<dbReference type="PANTHER" id="PTHR43094:SF1">
    <property type="entry name" value="AMINOTRANSFERASE CLASS-III"/>
    <property type="match status" value="1"/>
</dbReference>
<gene>
    <name evidence="7" type="ordered locus">Plav_1296</name>
</gene>
<evidence type="ECO:0000256" key="4">
    <source>
        <dbReference type="ARBA" id="ARBA00022679"/>
    </source>
</evidence>
<dbReference type="InterPro" id="IPR015421">
    <property type="entry name" value="PyrdxlP-dep_Trfase_major"/>
</dbReference>
<evidence type="ECO:0000256" key="2">
    <source>
        <dbReference type="ARBA" id="ARBA00008954"/>
    </source>
</evidence>
<keyword evidence="5 6" id="KW-0663">Pyridoxal phosphate</keyword>
<dbReference type="PANTHER" id="PTHR43094">
    <property type="entry name" value="AMINOTRANSFERASE"/>
    <property type="match status" value="1"/>
</dbReference>
<dbReference type="PROSITE" id="PS00600">
    <property type="entry name" value="AA_TRANSFER_CLASS_3"/>
    <property type="match status" value="1"/>
</dbReference>
<dbReference type="GO" id="GO:0008483">
    <property type="term" value="F:transaminase activity"/>
    <property type="evidence" value="ECO:0007669"/>
    <property type="project" value="UniProtKB-KW"/>
</dbReference>
<comment type="similarity">
    <text evidence="2 6">Belongs to the class-III pyridoxal-phosphate-dependent aminotransferase family.</text>
</comment>
<evidence type="ECO:0000256" key="3">
    <source>
        <dbReference type="ARBA" id="ARBA00022576"/>
    </source>
</evidence>
<reference evidence="7 8" key="1">
    <citation type="journal article" date="2011" name="Stand. Genomic Sci.">
        <title>Complete genome sequence of Parvibaculum lavamentivorans type strain (DS-1(T)).</title>
        <authorList>
            <person name="Schleheck D."/>
            <person name="Weiss M."/>
            <person name="Pitluck S."/>
            <person name="Bruce D."/>
            <person name="Land M.L."/>
            <person name="Han S."/>
            <person name="Saunders E."/>
            <person name="Tapia R."/>
            <person name="Detter C."/>
            <person name="Brettin T."/>
            <person name="Han J."/>
            <person name="Woyke T."/>
            <person name="Goodwin L."/>
            <person name="Pennacchio L."/>
            <person name="Nolan M."/>
            <person name="Cook A.M."/>
            <person name="Kjelleberg S."/>
            <person name="Thomas T."/>
        </authorList>
    </citation>
    <scope>NUCLEOTIDE SEQUENCE [LARGE SCALE GENOMIC DNA]</scope>
    <source>
        <strain evidence="8">DS-1 / DSM 13023 / NCIMB 13966</strain>
    </source>
</reference>
<dbReference type="AlphaFoldDB" id="A7HSN3"/>
<proteinExistence type="inferred from homology"/>
<dbReference type="STRING" id="402881.Plav_1296"/>
<dbReference type="KEGG" id="pla:Plav_1296"/>
<dbReference type="Gene3D" id="3.40.640.10">
    <property type="entry name" value="Type I PLP-dependent aspartate aminotransferase-like (Major domain)"/>
    <property type="match status" value="1"/>
</dbReference>
<dbReference type="InterPro" id="IPR005814">
    <property type="entry name" value="Aminotrans_3"/>
</dbReference>
<keyword evidence="4 7" id="KW-0808">Transferase</keyword>
<protein>
    <submittedName>
        <fullName evidence="7">Aminotransferase class-III</fullName>
    </submittedName>
</protein>
<dbReference type="Gene3D" id="3.90.1150.10">
    <property type="entry name" value="Aspartate Aminotransferase, domain 1"/>
    <property type="match status" value="1"/>
</dbReference>
<dbReference type="NCBIfam" id="NF005682">
    <property type="entry name" value="PRK07480.1"/>
    <property type="match status" value="1"/>
</dbReference>
<dbReference type="FunFam" id="3.40.640.10:FF:000014">
    <property type="entry name" value="Adenosylmethionine-8-amino-7-oxononanoate aminotransferase, probable"/>
    <property type="match status" value="1"/>
</dbReference>
<name>A7HSN3_PARL1</name>
<evidence type="ECO:0000313" key="8">
    <source>
        <dbReference type="Proteomes" id="UP000006377"/>
    </source>
</evidence>
<sequence length="460" mass="50295">MSQNTALSNQTKRWQEMDAAHHLHPFTTHKDLATKGARVITHAEGVYLYDSEGKRMLDGMAGLWCVQVGYGREELAQAGYKALKELSYYNNFFQTTNQYAAELSDKLAEVCPKGIDRFFFANSGSEGNDSAVKIIRYYWNLMGKPDKKTIIARKKSYHGVTLAAASLSGLTHLHPQADLPLPGFVHVECPDWFAEGGDMTPEEYGLKAAHSLEEKILELGADNVAAFVAEPVQGAGGLIIPPKGYWEEIQRICRKYDVLLHIDEVICGFGRTGQWFGSDTFGIEPDMINMAKGLSSGYQPLAAVGLGKRVGDVIFNSDEEWSHGFTYSGHPVACAVALANLEVIQKEKLVEKAGGATGAYFQKKLAELADHPLVGETRGVGLLGAIELVKDRKTRAKFDSATDAGTRCRNHCFSNGLVMRAIGDTMVLSPPLTITESEMDNLFGLARHCLDLTASEIGVV</sequence>